<evidence type="ECO:0000256" key="4">
    <source>
        <dbReference type="ARBA" id="ARBA00022898"/>
    </source>
</evidence>
<dbReference type="EC" id="4.1.2.48" evidence="5"/>
<comment type="similarity">
    <text evidence="2 5">Belongs to the threonine aldolase family.</text>
</comment>
<reference evidence="7" key="2">
    <citation type="submission" date="2020-09" db="EMBL/GenBank/DDBJ databases">
        <authorList>
            <person name="Sun Q."/>
            <person name="Zhou Y."/>
        </authorList>
    </citation>
    <scope>NUCLEOTIDE SEQUENCE</scope>
    <source>
        <strain evidence="7">CGMCC 1.15725</strain>
    </source>
</reference>
<organism evidence="7 8">
    <name type="scientific">Aliidongia dinghuensis</name>
    <dbReference type="NCBI Taxonomy" id="1867774"/>
    <lineage>
        <taxon>Bacteria</taxon>
        <taxon>Pseudomonadati</taxon>
        <taxon>Pseudomonadota</taxon>
        <taxon>Alphaproteobacteria</taxon>
        <taxon>Rhodospirillales</taxon>
        <taxon>Dongiaceae</taxon>
        <taxon>Aliidongia</taxon>
    </lineage>
</organism>
<name>A0A8J3E4U0_9PROT</name>
<evidence type="ECO:0000313" key="7">
    <source>
        <dbReference type="EMBL" id="GGF17100.1"/>
    </source>
</evidence>
<dbReference type="RefSeq" id="WP_189045835.1">
    <property type="nucleotide sequence ID" value="NZ_BMJQ01000005.1"/>
</dbReference>
<dbReference type="GO" id="GO:0004793">
    <property type="term" value="F:threonine aldolase activity"/>
    <property type="evidence" value="ECO:0007669"/>
    <property type="project" value="UniProtKB-UniRule"/>
</dbReference>
<dbReference type="Gene3D" id="3.40.640.10">
    <property type="entry name" value="Type I PLP-dependent aspartate aminotransferase-like (Major domain)"/>
    <property type="match status" value="1"/>
</dbReference>
<accession>A0A8J3E4U0</accession>
<keyword evidence="4 5" id="KW-0663">Pyridoxal phosphate</keyword>
<dbReference type="AlphaFoldDB" id="A0A8J3E4U0"/>
<evidence type="ECO:0000313" key="8">
    <source>
        <dbReference type="Proteomes" id="UP000646365"/>
    </source>
</evidence>
<comment type="subunit">
    <text evidence="3">Homotetramer.</text>
</comment>
<dbReference type="SUPFAM" id="SSF53383">
    <property type="entry name" value="PLP-dependent transferases"/>
    <property type="match status" value="1"/>
</dbReference>
<evidence type="ECO:0000256" key="3">
    <source>
        <dbReference type="ARBA" id="ARBA00011881"/>
    </source>
</evidence>
<sequence length="344" mass="35951">MHFASDNTAGISPEILAALAAVNDGAAASYGADPVTARLEAKLADLFEHEVAVFPVATGTAANALGLAAVTPPWGAVLCHAGAHIACDEANAPEFYSAGAKLVPIDGPDGKLALADLEARLPGDLGNPHHAQPAAISLTQATECGTAYRPGEIAAISALAHRHGLAVHMDGARFANALVHLGVSPAELTWRAGVDVLSFGATKNGALAAEAIVFFDPARARDMPFRRKRAGHLFSKMRFLSAQLDAYVTDGLWLRNARHANAAAQRLAEGLGRLPGARLRHPVEANELFVELPERVITGLAAAGAQFHRWEGPTSTCIRLVTAWNIGDAEVSAFLEAASRLAGR</sequence>
<dbReference type="EMBL" id="BMJQ01000005">
    <property type="protein sequence ID" value="GGF17100.1"/>
    <property type="molecule type" value="Genomic_DNA"/>
</dbReference>
<dbReference type="InterPro" id="IPR001597">
    <property type="entry name" value="ArAA_b-elim_lyase/Thr_aldolase"/>
</dbReference>
<dbReference type="InterPro" id="IPR015424">
    <property type="entry name" value="PyrdxlP-dep_Trfase"/>
</dbReference>
<gene>
    <name evidence="7" type="ORF">GCM10011611_23560</name>
</gene>
<dbReference type="PANTHER" id="PTHR48097:SF5">
    <property type="entry name" value="LOW SPECIFICITY L-THREONINE ALDOLASE"/>
    <property type="match status" value="1"/>
</dbReference>
<evidence type="ECO:0000256" key="1">
    <source>
        <dbReference type="ARBA" id="ARBA00001933"/>
    </source>
</evidence>
<dbReference type="GO" id="GO:0006567">
    <property type="term" value="P:L-threonine catabolic process"/>
    <property type="evidence" value="ECO:0007669"/>
    <property type="project" value="UniProtKB-UniRule"/>
</dbReference>
<comment type="catalytic activity">
    <reaction evidence="5">
        <text>L-allo-threonine = acetaldehyde + glycine</text>
        <dbReference type="Rhea" id="RHEA:26209"/>
        <dbReference type="ChEBI" id="CHEBI:15343"/>
        <dbReference type="ChEBI" id="CHEBI:57305"/>
        <dbReference type="ChEBI" id="CHEBI:58585"/>
        <dbReference type="EC" id="4.1.2.48"/>
    </reaction>
</comment>
<feature type="domain" description="Aromatic amino acid beta-eliminating lyase/threonine aldolase" evidence="6">
    <location>
        <begin position="3"/>
        <end position="291"/>
    </location>
</feature>
<dbReference type="Proteomes" id="UP000646365">
    <property type="component" value="Unassembled WGS sequence"/>
</dbReference>
<dbReference type="InterPro" id="IPR026273">
    <property type="entry name" value="Low_specificity_L-TA_bact"/>
</dbReference>
<comment type="catalytic activity">
    <reaction evidence="5">
        <text>L-threonine = acetaldehyde + glycine</text>
        <dbReference type="Rhea" id="RHEA:19625"/>
        <dbReference type="ChEBI" id="CHEBI:15343"/>
        <dbReference type="ChEBI" id="CHEBI:57305"/>
        <dbReference type="ChEBI" id="CHEBI:57926"/>
        <dbReference type="EC" id="4.1.2.48"/>
    </reaction>
</comment>
<dbReference type="Gene3D" id="3.90.1150.10">
    <property type="entry name" value="Aspartate Aminotransferase, domain 1"/>
    <property type="match status" value="1"/>
</dbReference>
<dbReference type="Pfam" id="PF01212">
    <property type="entry name" value="Beta_elim_lyase"/>
    <property type="match status" value="1"/>
</dbReference>
<proteinExistence type="inferred from homology"/>
<dbReference type="PANTHER" id="PTHR48097">
    <property type="entry name" value="L-THREONINE ALDOLASE-RELATED"/>
    <property type="match status" value="1"/>
</dbReference>
<dbReference type="PIRSF" id="PIRSF038940">
    <property type="entry name" value="Low_specificity_LTA"/>
    <property type="match status" value="1"/>
</dbReference>
<comment type="caution">
    <text evidence="7">The sequence shown here is derived from an EMBL/GenBank/DDBJ whole genome shotgun (WGS) entry which is preliminary data.</text>
</comment>
<evidence type="ECO:0000256" key="5">
    <source>
        <dbReference type="PIRNR" id="PIRNR038940"/>
    </source>
</evidence>
<dbReference type="InterPro" id="IPR015422">
    <property type="entry name" value="PyrdxlP-dep_Trfase_small"/>
</dbReference>
<evidence type="ECO:0000256" key="2">
    <source>
        <dbReference type="ARBA" id="ARBA00006966"/>
    </source>
</evidence>
<keyword evidence="8" id="KW-1185">Reference proteome</keyword>
<comment type="function">
    <text evidence="5">Catalyzes the cleavage of L-allo-threonine and L-threonine to glycine and acetaldehyde.</text>
</comment>
<comment type="cofactor">
    <cofactor evidence="1 5">
        <name>pyridoxal 5'-phosphate</name>
        <dbReference type="ChEBI" id="CHEBI:597326"/>
    </cofactor>
</comment>
<keyword evidence="5" id="KW-0456">Lyase</keyword>
<dbReference type="InterPro" id="IPR015421">
    <property type="entry name" value="PyrdxlP-dep_Trfase_major"/>
</dbReference>
<evidence type="ECO:0000259" key="6">
    <source>
        <dbReference type="Pfam" id="PF01212"/>
    </source>
</evidence>
<reference evidence="7" key="1">
    <citation type="journal article" date="2014" name="Int. J. Syst. Evol. Microbiol.">
        <title>Complete genome sequence of Corynebacterium casei LMG S-19264T (=DSM 44701T), isolated from a smear-ripened cheese.</title>
        <authorList>
            <consortium name="US DOE Joint Genome Institute (JGI-PGF)"/>
            <person name="Walter F."/>
            <person name="Albersmeier A."/>
            <person name="Kalinowski J."/>
            <person name="Ruckert C."/>
        </authorList>
    </citation>
    <scope>NUCLEOTIDE SEQUENCE</scope>
    <source>
        <strain evidence="7">CGMCC 1.15725</strain>
    </source>
</reference>
<protein>
    <recommendedName>
        <fullName evidence="5">L-threonine aldolase</fullName>
        <ecNumber evidence="5">4.1.2.48</ecNumber>
    </recommendedName>
</protein>